<dbReference type="PANTHER" id="PTHR43096">
    <property type="entry name" value="DNAJ HOMOLOG 1, MITOCHONDRIAL-RELATED"/>
    <property type="match status" value="1"/>
</dbReference>
<dbReference type="SMART" id="SM00271">
    <property type="entry name" value="DnaJ"/>
    <property type="match status" value="1"/>
</dbReference>
<dbReference type="PROSITE" id="PS50076">
    <property type="entry name" value="DNAJ_2"/>
    <property type="match status" value="1"/>
</dbReference>
<dbReference type="SUPFAM" id="SSF46565">
    <property type="entry name" value="Chaperone J-domain"/>
    <property type="match status" value="1"/>
</dbReference>
<reference evidence="3 5" key="2">
    <citation type="submission" date="2020-08" db="EMBL/GenBank/DDBJ databases">
        <title>Genomic Encyclopedia of Type Strains, Phase IV (KMG-IV): sequencing the most valuable type-strain genomes for metagenomic binning, comparative biology and taxonomic classification.</title>
        <authorList>
            <person name="Goeker M."/>
        </authorList>
    </citation>
    <scope>NUCLEOTIDE SEQUENCE [LARGE SCALE GENOMIC DNA]</scope>
    <source>
        <strain evidence="3 5">DSM 103679</strain>
    </source>
</reference>
<dbReference type="Pfam" id="PF00226">
    <property type="entry name" value="DnaJ"/>
    <property type="match status" value="1"/>
</dbReference>
<dbReference type="PROSITE" id="PS00636">
    <property type="entry name" value="DNAJ_1"/>
    <property type="match status" value="1"/>
</dbReference>
<keyword evidence="5" id="KW-1185">Reference proteome</keyword>
<evidence type="ECO:0000313" key="3">
    <source>
        <dbReference type="EMBL" id="MBB5219302.1"/>
    </source>
</evidence>
<proteinExistence type="predicted"/>
<protein>
    <submittedName>
        <fullName evidence="3">Molecular chaperone DnaJ</fullName>
    </submittedName>
</protein>
<name>A0A840SIT9_9SPIR</name>
<accession>A0A840SIT9</accession>
<gene>
    <name evidence="4" type="ORF">DYE49_10270</name>
    <name evidence="3" type="ORF">HNP77_001671</name>
</gene>
<dbReference type="EMBL" id="JACHFR010000002">
    <property type="protein sequence ID" value="MBB5219302.1"/>
    <property type="molecule type" value="Genomic_DNA"/>
</dbReference>
<feature type="domain" description="J" evidence="2">
    <location>
        <begin position="3"/>
        <end position="68"/>
    </location>
</feature>
<evidence type="ECO:0000313" key="6">
    <source>
        <dbReference type="Proteomes" id="UP000593591"/>
    </source>
</evidence>
<dbReference type="KEGG" id="trc:DYE49_10270"/>
<dbReference type="PRINTS" id="PR00625">
    <property type="entry name" value="JDOMAIN"/>
</dbReference>
<dbReference type="GO" id="GO:0005737">
    <property type="term" value="C:cytoplasm"/>
    <property type="evidence" value="ECO:0007669"/>
    <property type="project" value="TreeGrafter"/>
</dbReference>
<dbReference type="InterPro" id="IPR001623">
    <property type="entry name" value="DnaJ_domain"/>
</dbReference>
<dbReference type="InterPro" id="IPR036869">
    <property type="entry name" value="J_dom_sf"/>
</dbReference>
<organism evidence="3 5">
    <name type="scientific">Treponema rectale</name>
    <dbReference type="NCBI Taxonomy" id="744512"/>
    <lineage>
        <taxon>Bacteria</taxon>
        <taxon>Pseudomonadati</taxon>
        <taxon>Spirochaetota</taxon>
        <taxon>Spirochaetia</taxon>
        <taxon>Spirochaetales</taxon>
        <taxon>Treponemataceae</taxon>
        <taxon>Treponema</taxon>
    </lineage>
</organism>
<dbReference type="AlphaFoldDB" id="A0A840SIT9"/>
<dbReference type="Proteomes" id="UP000593591">
    <property type="component" value="Chromosome"/>
</dbReference>
<dbReference type="InterPro" id="IPR018253">
    <property type="entry name" value="DnaJ_domain_CS"/>
</dbReference>
<evidence type="ECO:0000313" key="5">
    <source>
        <dbReference type="Proteomes" id="UP000578697"/>
    </source>
</evidence>
<sequence length="191" mass="22090">MENFYSVLGVAENASADEIKKAYRTLAFKYHPDRNAGNVQAEEMFKKVNEAYSVLSDEEKRRSYDYSRSNPQWNVYGSSQGFYNGQASGSRNGTDNQYTDPFEAFFNFGNQSGYQRRSYYYEEPPRRKTRPNRRMIKKLLANSLLQMFGSAAVMMLVGRYIFFVSLICSVTFIKSLMDSVTCIGYLLKEKK</sequence>
<dbReference type="Gene3D" id="1.10.287.110">
    <property type="entry name" value="DnaJ domain"/>
    <property type="match status" value="1"/>
</dbReference>
<dbReference type="CDD" id="cd06257">
    <property type="entry name" value="DnaJ"/>
    <property type="match status" value="1"/>
</dbReference>
<dbReference type="PANTHER" id="PTHR43096:SF52">
    <property type="entry name" value="DNAJ HOMOLOG 1, MITOCHONDRIAL-RELATED"/>
    <property type="match status" value="1"/>
</dbReference>
<keyword evidence="1" id="KW-0143">Chaperone</keyword>
<reference evidence="4 6" key="1">
    <citation type="submission" date="2018-08" db="EMBL/GenBank/DDBJ databases">
        <title>The first complete genome of Treponema rectale (CHPAT), a commensal spirochete of the bovine rectum.</title>
        <authorList>
            <person name="Staton G.J."/>
            <person name="Clegg S.R."/>
            <person name="Carter S.D."/>
            <person name="Radford A.D."/>
            <person name="Darby A."/>
            <person name="Hall N."/>
            <person name="Birtles R.J."/>
            <person name="Evans N.J."/>
        </authorList>
    </citation>
    <scope>NUCLEOTIDE SEQUENCE [LARGE SCALE GENOMIC DNA]</scope>
    <source>
        <strain evidence="4 6">CHPA</strain>
    </source>
</reference>
<dbReference type="Proteomes" id="UP000578697">
    <property type="component" value="Unassembled WGS sequence"/>
</dbReference>
<evidence type="ECO:0000256" key="1">
    <source>
        <dbReference type="ARBA" id="ARBA00023186"/>
    </source>
</evidence>
<dbReference type="GO" id="GO:0051082">
    <property type="term" value="F:unfolded protein binding"/>
    <property type="evidence" value="ECO:0007669"/>
    <property type="project" value="TreeGrafter"/>
</dbReference>
<dbReference type="EMBL" id="CP031517">
    <property type="protein sequence ID" value="QOS40813.1"/>
    <property type="molecule type" value="Genomic_DNA"/>
</dbReference>
<evidence type="ECO:0000259" key="2">
    <source>
        <dbReference type="PROSITE" id="PS50076"/>
    </source>
</evidence>
<evidence type="ECO:0000313" key="4">
    <source>
        <dbReference type="EMBL" id="QOS40813.1"/>
    </source>
</evidence>
<dbReference type="RefSeq" id="WP_184652715.1">
    <property type="nucleotide sequence ID" value="NZ_JACHFR010000002.1"/>
</dbReference>
<dbReference type="GO" id="GO:0042026">
    <property type="term" value="P:protein refolding"/>
    <property type="evidence" value="ECO:0007669"/>
    <property type="project" value="TreeGrafter"/>
</dbReference>